<name>A0ABR1G2P3_AURAN</name>
<dbReference type="InterPro" id="IPR055414">
    <property type="entry name" value="LRR_R13L4/SHOC2-like"/>
</dbReference>
<evidence type="ECO:0000259" key="3">
    <source>
        <dbReference type="Pfam" id="PF23598"/>
    </source>
</evidence>
<keyword evidence="2" id="KW-0677">Repeat</keyword>
<keyword evidence="5" id="KW-1185">Reference proteome</keyword>
<evidence type="ECO:0000313" key="5">
    <source>
        <dbReference type="Proteomes" id="UP001363151"/>
    </source>
</evidence>
<dbReference type="PANTHER" id="PTHR48051:SF1">
    <property type="entry name" value="RAS SUPPRESSOR PROTEIN 1"/>
    <property type="match status" value="1"/>
</dbReference>
<keyword evidence="1" id="KW-0433">Leucine-rich repeat</keyword>
<feature type="domain" description="Disease resistance R13L4/SHOC-2-like LRR" evidence="3">
    <location>
        <begin position="91"/>
        <end position="204"/>
    </location>
</feature>
<evidence type="ECO:0000256" key="2">
    <source>
        <dbReference type="ARBA" id="ARBA00022737"/>
    </source>
</evidence>
<comment type="caution">
    <text evidence="4">The sequence shown here is derived from an EMBL/GenBank/DDBJ whole genome shotgun (WGS) entry which is preliminary data.</text>
</comment>
<dbReference type="SMART" id="SM00369">
    <property type="entry name" value="LRR_TYP"/>
    <property type="match status" value="2"/>
</dbReference>
<dbReference type="Pfam" id="PF23598">
    <property type="entry name" value="LRR_14"/>
    <property type="match status" value="1"/>
</dbReference>
<proteinExistence type="predicted"/>
<dbReference type="InterPro" id="IPR050216">
    <property type="entry name" value="LRR_domain-containing"/>
</dbReference>
<gene>
    <name evidence="4" type="ORF">SO694_00016043</name>
</gene>
<dbReference type="InterPro" id="IPR003591">
    <property type="entry name" value="Leu-rich_rpt_typical-subtyp"/>
</dbReference>
<dbReference type="InterPro" id="IPR032675">
    <property type="entry name" value="LRR_dom_sf"/>
</dbReference>
<evidence type="ECO:0000256" key="1">
    <source>
        <dbReference type="ARBA" id="ARBA00022614"/>
    </source>
</evidence>
<dbReference type="Proteomes" id="UP001363151">
    <property type="component" value="Unassembled WGS sequence"/>
</dbReference>
<evidence type="ECO:0000313" key="4">
    <source>
        <dbReference type="EMBL" id="KAK7242597.1"/>
    </source>
</evidence>
<organism evidence="4 5">
    <name type="scientific">Aureococcus anophagefferens</name>
    <name type="common">Harmful bloom alga</name>
    <dbReference type="NCBI Taxonomy" id="44056"/>
    <lineage>
        <taxon>Eukaryota</taxon>
        <taxon>Sar</taxon>
        <taxon>Stramenopiles</taxon>
        <taxon>Ochrophyta</taxon>
        <taxon>Pelagophyceae</taxon>
        <taxon>Pelagomonadales</taxon>
        <taxon>Pelagomonadaceae</taxon>
        <taxon>Aureococcus</taxon>
    </lineage>
</organism>
<reference evidence="4 5" key="1">
    <citation type="submission" date="2024-03" db="EMBL/GenBank/DDBJ databases">
        <title>Aureococcus anophagefferens CCMP1851 and Kratosvirus quantuckense: Draft genome of a second virus-susceptible host strain in the model system.</title>
        <authorList>
            <person name="Chase E."/>
            <person name="Truchon A.R."/>
            <person name="Schepens W."/>
            <person name="Wilhelm S.W."/>
        </authorList>
    </citation>
    <scope>NUCLEOTIDE SEQUENCE [LARGE SCALE GENOMIC DNA]</scope>
    <source>
        <strain evidence="4 5">CCMP1851</strain>
    </source>
</reference>
<protein>
    <recommendedName>
        <fullName evidence="3">Disease resistance R13L4/SHOC-2-like LRR domain-containing protein</fullName>
    </recommendedName>
</protein>
<dbReference type="EMBL" id="JBBJCI010000141">
    <property type="protein sequence ID" value="KAK7242597.1"/>
    <property type="molecule type" value="Genomic_DNA"/>
</dbReference>
<dbReference type="Gene3D" id="3.80.10.10">
    <property type="entry name" value="Ribonuclease Inhibitor"/>
    <property type="match status" value="1"/>
</dbReference>
<accession>A0ABR1G2P3</accession>
<sequence length="263" mass="29752">MLDEDDLTTEPGVIDLAMRGWRTLDEHPLDTQAKRVQLEHNNLSALPRAIGSLTFMLKLDVCAAARRGNKTAALLEHHSSRSHNMLETLPKAIGKCTRLRVLYVDHNKLEELPKEVGNLFFLEELNAEYNRLITVPSTLGGLVALHSIRLKHNKLEMLPYEIGGLETLDVLDCSENDKLHMVPEELRDDSEMVKFVIRLHFDTMGHINKIKQEYVDLQQKLLVQEQSNLRLRDAIENSKSEKTSIIESLIPGSGIASKACTIM</sequence>
<dbReference type="PANTHER" id="PTHR48051">
    <property type="match status" value="1"/>
</dbReference>
<dbReference type="SUPFAM" id="SSF52058">
    <property type="entry name" value="L domain-like"/>
    <property type="match status" value="1"/>
</dbReference>